<dbReference type="PRINTS" id="PR00037">
    <property type="entry name" value="HTHLACR"/>
</dbReference>
<dbReference type="PANTHER" id="PTHR30363:SF4">
    <property type="entry name" value="GLYCEROL-3-PHOSPHATE REGULON REPRESSOR"/>
    <property type="match status" value="1"/>
</dbReference>
<dbReference type="PROSITE" id="PS51000">
    <property type="entry name" value="HTH_DEOR_2"/>
    <property type="match status" value="1"/>
</dbReference>
<name>A0A916XVT5_9HYPH</name>
<reference evidence="5" key="1">
    <citation type="journal article" date="2014" name="Int. J. Syst. Evol. Microbiol.">
        <title>Complete genome sequence of Corynebacterium casei LMG S-19264T (=DSM 44701T), isolated from a smear-ripened cheese.</title>
        <authorList>
            <consortium name="US DOE Joint Genome Institute (JGI-PGF)"/>
            <person name="Walter F."/>
            <person name="Albersmeier A."/>
            <person name="Kalinowski J."/>
            <person name="Ruckert C."/>
        </authorList>
    </citation>
    <scope>NUCLEOTIDE SEQUENCE</scope>
    <source>
        <strain evidence="5">CGMCC 1.15493</strain>
    </source>
</reference>
<evidence type="ECO:0000256" key="1">
    <source>
        <dbReference type="ARBA" id="ARBA00022491"/>
    </source>
</evidence>
<dbReference type="SUPFAM" id="SSF46785">
    <property type="entry name" value="Winged helix' DNA-binding domain"/>
    <property type="match status" value="1"/>
</dbReference>
<protein>
    <submittedName>
        <fullName evidence="5">DeoR family transcriptional regulator</fullName>
    </submittedName>
</protein>
<proteinExistence type="predicted"/>
<dbReference type="SMART" id="SM01134">
    <property type="entry name" value="DeoRC"/>
    <property type="match status" value="1"/>
</dbReference>
<dbReference type="InterPro" id="IPR050313">
    <property type="entry name" value="Carb_Metab_HTH_regulators"/>
</dbReference>
<sequence length="267" mass="28783">MLSDRQLQILEVAKRLGRVQVEELSQRYDVSVQTIRKDLNELCDQRLLARVHGGAVISSGVENVGYDARRSIAATEKAAIGRAVADLIPDRASLFINIGTTTEAVAQALLRHAGLMVITNNINVATILRPYPEIEVIIAGGVVRRSDGGIVGEAAVDFIRQFRVDFAVIGVSAIDPDGSLLDYDYREVRVAQAIMANARQVILAADATKFERSAPVRIGHLSQISSFVTDVCPLPGIARICAEANVALVEALGEKVEARRESAADAE</sequence>
<keyword evidence="6" id="KW-1185">Reference proteome</keyword>
<evidence type="ECO:0000259" key="4">
    <source>
        <dbReference type="PROSITE" id="PS51000"/>
    </source>
</evidence>
<dbReference type="Pfam" id="PF08220">
    <property type="entry name" value="HTH_DeoR"/>
    <property type="match status" value="1"/>
</dbReference>
<feature type="domain" description="HTH deoR-type" evidence="4">
    <location>
        <begin position="2"/>
        <end position="57"/>
    </location>
</feature>
<keyword evidence="2" id="KW-0805">Transcription regulation</keyword>
<organism evidence="5 6">
    <name type="scientific">Aureimonas glaciei</name>
    <dbReference type="NCBI Taxonomy" id="1776957"/>
    <lineage>
        <taxon>Bacteria</taxon>
        <taxon>Pseudomonadati</taxon>
        <taxon>Pseudomonadota</taxon>
        <taxon>Alphaproteobacteria</taxon>
        <taxon>Hyphomicrobiales</taxon>
        <taxon>Aurantimonadaceae</taxon>
        <taxon>Aureimonas</taxon>
    </lineage>
</organism>
<evidence type="ECO:0000256" key="2">
    <source>
        <dbReference type="ARBA" id="ARBA00023015"/>
    </source>
</evidence>
<dbReference type="Proteomes" id="UP000613160">
    <property type="component" value="Unassembled WGS sequence"/>
</dbReference>
<dbReference type="InterPro" id="IPR001034">
    <property type="entry name" value="DeoR_HTH"/>
</dbReference>
<dbReference type="Gene3D" id="3.30.750.70">
    <property type="entry name" value="4-hydroxybutyrate coenzyme like domains"/>
    <property type="match status" value="1"/>
</dbReference>
<accession>A0A916XVT5</accession>
<keyword evidence="3" id="KW-0804">Transcription</keyword>
<evidence type="ECO:0000313" key="6">
    <source>
        <dbReference type="Proteomes" id="UP000613160"/>
    </source>
</evidence>
<gene>
    <name evidence="5" type="ORF">GCM10011335_15910</name>
</gene>
<evidence type="ECO:0000256" key="3">
    <source>
        <dbReference type="ARBA" id="ARBA00023163"/>
    </source>
</evidence>
<dbReference type="RefSeq" id="WP_188850050.1">
    <property type="nucleotide sequence ID" value="NZ_BMJJ01000003.1"/>
</dbReference>
<keyword evidence="1" id="KW-0678">Repressor</keyword>
<dbReference type="PANTHER" id="PTHR30363">
    <property type="entry name" value="HTH-TYPE TRANSCRIPTIONAL REGULATOR SRLR-RELATED"/>
    <property type="match status" value="1"/>
</dbReference>
<dbReference type="SMART" id="SM00420">
    <property type="entry name" value="HTH_DEOR"/>
    <property type="match status" value="1"/>
</dbReference>
<dbReference type="AlphaFoldDB" id="A0A916XVT5"/>
<dbReference type="InterPro" id="IPR036388">
    <property type="entry name" value="WH-like_DNA-bd_sf"/>
</dbReference>
<dbReference type="InterPro" id="IPR037171">
    <property type="entry name" value="NagB/RpiA_transferase-like"/>
</dbReference>
<dbReference type="Gene3D" id="1.10.10.10">
    <property type="entry name" value="Winged helix-like DNA-binding domain superfamily/Winged helix DNA-binding domain"/>
    <property type="match status" value="1"/>
</dbReference>
<evidence type="ECO:0000313" key="5">
    <source>
        <dbReference type="EMBL" id="GGD13960.1"/>
    </source>
</evidence>
<dbReference type="InterPro" id="IPR014036">
    <property type="entry name" value="DeoR-like_C"/>
</dbReference>
<dbReference type="InterPro" id="IPR036390">
    <property type="entry name" value="WH_DNA-bd_sf"/>
</dbReference>
<reference evidence="5" key="2">
    <citation type="submission" date="2020-09" db="EMBL/GenBank/DDBJ databases">
        <authorList>
            <person name="Sun Q."/>
            <person name="Zhou Y."/>
        </authorList>
    </citation>
    <scope>NUCLEOTIDE SEQUENCE</scope>
    <source>
        <strain evidence="5">CGMCC 1.15493</strain>
    </source>
</reference>
<comment type="caution">
    <text evidence="5">The sequence shown here is derived from an EMBL/GenBank/DDBJ whole genome shotgun (WGS) entry which is preliminary data.</text>
</comment>
<dbReference type="GO" id="GO:0003700">
    <property type="term" value="F:DNA-binding transcription factor activity"/>
    <property type="evidence" value="ECO:0007669"/>
    <property type="project" value="InterPro"/>
</dbReference>
<dbReference type="Pfam" id="PF00455">
    <property type="entry name" value="DeoRC"/>
    <property type="match status" value="1"/>
</dbReference>
<dbReference type="SUPFAM" id="SSF100950">
    <property type="entry name" value="NagB/RpiA/CoA transferase-like"/>
    <property type="match status" value="1"/>
</dbReference>
<dbReference type="EMBL" id="BMJJ01000003">
    <property type="protein sequence ID" value="GGD13960.1"/>
    <property type="molecule type" value="Genomic_DNA"/>
</dbReference>